<dbReference type="SUPFAM" id="SSF48452">
    <property type="entry name" value="TPR-like"/>
    <property type="match status" value="1"/>
</dbReference>
<dbReference type="InterPro" id="IPR011990">
    <property type="entry name" value="TPR-like_helical_dom_sf"/>
</dbReference>
<organism evidence="2 3">
    <name type="scientific">Bifidobacterium crudilactis</name>
    <dbReference type="NCBI Taxonomy" id="327277"/>
    <lineage>
        <taxon>Bacteria</taxon>
        <taxon>Bacillati</taxon>
        <taxon>Actinomycetota</taxon>
        <taxon>Actinomycetes</taxon>
        <taxon>Bifidobacteriales</taxon>
        <taxon>Bifidobacteriaceae</taxon>
        <taxon>Bifidobacterium</taxon>
    </lineage>
</organism>
<dbReference type="Pfam" id="PF12688">
    <property type="entry name" value="TPR_5"/>
    <property type="match status" value="1"/>
</dbReference>
<feature type="domain" description="Tetratrico peptide repeat group 5" evidence="1">
    <location>
        <begin position="42"/>
        <end position="154"/>
    </location>
</feature>
<proteinExistence type="predicted"/>
<dbReference type="InterPro" id="IPR041656">
    <property type="entry name" value="TPR_5"/>
</dbReference>
<gene>
    <name evidence="2" type="ORF">GXW98_03115</name>
</gene>
<dbReference type="Gene3D" id="1.25.40.10">
    <property type="entry name" value="Tetratricopeptide repeat domain"/>
    <property type="match status" value="1"/>
</dbReference>
<comment type="caution">
    <text evidence="2">The sequence shown here is derived from an EMBL/GenBank/DDBJ whole genome shotgun (WGS) entry which is preliminary data.</text>
</comment>
<dbReference type="Proteomes" id="UP000767327">
    <property type="component" value="Unassembled WGS sequence"/>
</dbReference>
<dbReference type="AlphaFoldDB" id="A0A971CYG5"/>
<accession>A0A971CYG5</accession>
<sequence>MTDSWDDKIADFWAAADGMERESAIIAMRNLVGELPKHDPRGAFEWASVHDFLGLEEQAIPLYRAALEQGLSGARRSQAVIQLASSLRNIGDAESAIAILSQEPGSEETGDAAQAFLALALRDAGRCDEALRIALTALARSLPMYAHAVERYAAQQ</sequence>
<reference evidence="2" key="1">
    <citation type="journal article" date="2020" name="Biotechnol. Biofuels">
        <title>New insights from the biogas microbiome by comprehensive genome-resolved metagenomics of nearly 1600 species originating from multiple anaerobic digesters.</title>
        <authorList>
            <person name="Campanaro S."/>
            <person name="Treu L."/>
            <person name="Rodriguez-R L.M."/>
            <person name="Kovalovszki A."/>
            <person name="Ziels R.M."/>
            <person name="Maus I."/>
            <person name="Zhu X."/>
            <person name="Kougias P.G."/>
            <person name="Basile A."/>
            <person name="Luo G."/>
            <person name="Schluter A."/>
            <person name="Konstantinidis K.T."/>
            <person name="Angelidaki I."/>
        </authorList>
    </citation>
    <scope>NUCLEOTIDE SEQUENCE</scope>
    <source>
        <strain evidence="2">AS01afH2WH_6</strain>
    </source>
</reference>
<dbReference type="RefSeq" id="WP_273172980.1">
    <property type="nucleotide sequence ID" value="NZ_CP181270.1"/>
</dbReference>
<dbReference type="EMBL" id="JAAXZR010000012">
    <property type="protein sequence ID" value="NLT79263.1"/>
    <property type="molecule type" value="Genomic_DNA"/>
</dbReference>
<protein>
    <submittedName>
        <fullName evidence="2">Tetratricopeptide repeat protein</fullName>
    </submittedName>
</protein>
<evidence type="ECO:0000259" key="1">
    <source>
        <dbReference type="Pfam" id="PF12688"/>
    </source>
</evidence>
<evidence type="ECO:0000313" key="3">
    <source>
        <dbReference type="Proteomes" id="UP000767327"/>
    </source>
</evidence>
<evidence type="ECO:0000313" key="2">
    <source>
        <dbReference type="EMBL" id="NLT79263.1"/>
    </source>
</evidence>
<reference evidence="2" key="2">
    <citation type="submission" date="2020-01" db="EMBL/GenBank/DDBJ databases">
        <authorList>
            <person name="Campanaro S."/>
        </authorList>
    </citation>
    <scope>NUCLEOTIDE SEQUENCE</scope>
    <source>
        <strain evidence="2">AS01afH2WH_6</strain>
    </source>
</reference>
<name>A0A971CYG5_9BIFI</name>